<dbReference type="Gene3D" id="2.60.40.10">
    <property type="entry name" value="Immunoglobulins"/>
    <property type="match status" value="2"/>
</dbReference>
<dbReference type="InterPro" id="IPR018046">
    <property type="entry name" value="Pili_assmbl_chaperone_CS"/>
</dbReference>
<proteinExistence type="inferred from homology"/>
<evidence type="ECO:0000259" key="10">
    <source>
        <dbReference type="Pfam" id="PF00345"/>
    </source>
</evidence>
<comment type="subcellular location">
    <subcellularLocation>
        <location evidence="1 8">Periplasm</location>
    </subcellularLocation>
</comment>
<dbReference type="FunFam" id="2.60.40.10:FF:000458">
    <property type="entry name" value="Molecular chaperone FimC"/>
    <property type="match status" value="1"/>
</dbReference>
<protein>
    <submittedName>
        <fullName evidence="12">Fimbria/pilus periplasmic chaperone</fullName>
    </submittedName>
</protein>
<evidence type="ECO:0000313" key="13">
    <source>
        <dbReference type="Proteomes" id="UP000595610"/>
    </source>
</evidence>
<dbReference type="PRINTS" id="PR00969">
    <property type="entry name" value="CHAPERONPILI"/>
</dbReference>
<keyword evidence="4 9" id="KW-0732">Signal</keyword>
<comment type="similarity">
    <text evidence="2 8">Belongs to the periplasmic pilus chaperone family.</text>
</comment>
<sequence length="254" mass="26978">MKQAFKSLLTTGVLAFGIAGAMQAHASVVIAGTRVIYNAKDAEQTIKLTNEGKSPALTQVWLDRGDPKASPSTIQVPFTVTPPVTRVDPGKGQTLRILYTGEPLPKDRESVFWLNVLEVPPKPAADEAGANRLQMAFRSRIKLFFRPAGLKGTQDEASAQISWRVVQSGNRALLEAHNPTPYYVSFASLELSGGGKKATFDDGGMVGPGETQTFPLTGEVARGADARLRYQAINDYGGPAAGEAALNASAPPAK</sequence>
<feature type="signal peptide" evidence="9">
    <location>
        <begin position="1"/>
        <end position="26"/>
    </location>
</feature>
<dbReference type="Pfam" id="PF00345">
    <property type="entry name" value="PapD_N"/>
    <property type="match status" value="1"/>
</dbReference>
<gene>
    <name evidence="12" type="ORF">I6I06_26620</name>
</gene>
<dbReference type="KEGG" id="pgis:I6I06_26620"/>
<dbReference type="InterPro" id="IPR050643">
    <property type="entry name" value="Periplasmic_pilus_chap"/>
</dbReference>
<dbReference type="AlphaFoldDB" id="A0A7T4N6U7"/>
<keyword evidence="5" id="KW-0574">Periplasm</keyword>
<dbReference type="InterPro" id="IPR036316">
    <property type="entry name" value="Pili_assmbl_chap_C_dom_sf"/>
</dbReference>
<dbReference type="InterPro" id="IPR013783">
    <property type="entry name" value="Ig-like_fold"/>
</dbReference>
<dbReference type="Pfam" id="PF02753">
    <property type="entry name" value="PapD_C"/>
    <property type="match status" value="1"/>
</dbReference>
<evidence type="ECO:0000256" key="2">
    <source>
        <dbReference type="ARBA" id="ARBA00007399"/>
    </source>
</evidence>
<evidence type="ECO:0000313" key="12">
    <source>
        <dbReference type="EMBL" id="QQC66346.1"/>
    </source>
</evidence>
<keyword evidence="6 8" id="KW-0143">Chaperone</keyword>
<evidence type="ECO:0000256" key="4">
    <source>
        <dbReference type="ARBA" id="ARBA00022729"/>
    </source>
</evidence>
<dbReference type="GO" id="GO:0030288">
    <property type="term" value="C:outer membrane-bounded periplasmic space"/>
    <property type="evidence" value="ECO:0007669"/>
    <property type="project" value="InterPro"/>
</dbReference>
<dbReference type="EMBL" id="CP066076">
    <property type="protein sequence ID" value="QQC66346.1"/>
    <property type="molecule type" value="Genomic_DNA"/>
</dbReference>
<organism evidence="12 13">
    <name type="scientific">Paraburkholderia ginsengisoli</name>
    <dbReference type="NCBI Taxonomy" id="311231"/>
    <lineage>
        <taxon>Bacteria</taxon>
        <taxon>Pseudomonadati</taxon>
        <taxon>Pseudomonadota</taxon>
        <taxon>Betaproteobacteria</taxon>
        <taxon>Burkholderiales</taxon>
        <taxon>Burkholderiaceae</taxon>
        <taxon>Paraburkholderia</taxon>
    </lineage>
</organism>
<dbReference type="InterPro" id="IPR001829">
    <property type="entry name" value="Pili_assmbl_chaperone_bac"/>
</dbReference>
<dbReference type="InterPro" id="IPR008962">
    <property type="entry name" value="PapD-like_sf"/>
</dbReference>
<evidence type="ECO:0000259" key="11">
    <source>
        <dbReference type="Pfam" id="PF02753"/>
    </source>
</evidence>
<keyword evidence="7" id="KW-0393">Immunoglobulin domain</keyword>
<name>A0A7T4N6U7_9BURK</name>
<feature type="domain" description="Pili assembly chaperone N-terminal" evidence="10">
    <location>
        <begin position="27"/>
        <end position="150"/>
    </location>
</feature>
<dbReference type="PANTHER" id="PTHR30251:SF2">
    <property type="entry name" value="FIMBRIAL CHAPERONE YADV-RELATED"/>
    <property type="match status" value="1"/>
</dbReference>
<dbReference type="SUPFAM" id="SSF49584">
    <property type="entry name" value="Periplasmic chaperone C-domain"/>
    <property type="match status" value="1"/>
</dbReference>
<evidence type="ECO:0000256" key="6">
    <source>
        <dbReference type="ARBA" id="ARBA00023186"/>
    </source>
</evidence>
<feature type="domain" description="Pili assembly chaperone C-terminal" evidence="11">
    <location>
        <begin position="177"/>
        <end position="238"/>
    </location>
</feature>
<dbReference type="RefSeq" id="WP_042326331.1">
    <property type="nucleotide sequence ID" value="NZ_CP066076.1"/>
</dbReference>
<dbReference type="SUPFAM" id="SSF49354">
    <property type="entry name" value="PapD-like"/>
    <property type="match status" value="1"/>
</dbReference>
<evidence type="ECO:0000256" key="8">
    <source>
        <dbReference type="RuleBase" id="RU003918"/>
    </source>
</evidence>
<evidence type="ECO:0000256" key="7">
    <source>
        <dbReference type="ARBA" id="ARBA00023319"/>
    </source>
</evidence>
<evidence type="ECO:0000256" key="9">
    <source>
        <dbReference type="SAM" id="SignalP"/>
    </source>
</evidence>
<feature type="chain" id="PRO_5032326332" evidence="9">
    <location>
        <begin position="27"/>
        <end position="254"/>
    </location>
</feature>
<evidence type="ECO:0000256" key="3">
    <source>
        <dbReference type="ARBA" id="ARBA00022558"/>
    </source>
</evidence>
<accession>A0A7T4N6U7</accession>
<keyword evidence="13" id="KW-1185">Reference proteome</keyword>
<dbReference type="InterPro" id="IPR016148">
    <property type="entry name" value="Pili_assmbl_chaperone_C"/>
</dbReference>
<dbReference type="InterPro" id="IPR016147">
    <property type="entry name" value="Pili_assmbl_chaperone_N"/>
</dbReference>
<dbReference type="Proteomes" id="UP000595610">
    <property type="component" value="Chromosome 2"/>
</dbReference>
<dbReference type="PROSITE" id="PS00635">
    <property type="entry name" value="PILI_CHAPERONE"/>
    <property type="match status" value="1"/>
</dbReference>
<reference evidence="12 13" key="1">
    <citation type="submission" date="2020-12" db="EMBL/GenBank/DDBJ databases">
        <title>FDA dAtabase for Regulatory Grade micrObial Sequences (FDA-ARGOS): Supporting development and validation of Infectious Disease Dx tests.</title>
        <authorList>
            <person name="Nelson B."/>
            <person name="Plummer A."/>
            <person name="Tallon L."/>
            <person name="Sadzewicz L."/>
            <person name="Zhao X."/>
            <person name="Boylan J."/>
            <person name="Ott S."/>
            <person name="Bowen H."/>
            <person name="Vavikolanu K."/>
            <person name="Mehta A."/>
            <person name="Aluvathingal J."/>
            <person name="Nadendla S."/>
            <person name="Myers T."/>
            <person name="Yan Y."/>
            <person name="Sichtig H."/>
        </authorList>
    </citation>
    <scope>NUCLEOTIDE SEQUENCE [LARGE SCALE GENOMIC DNA]</scope>
    <source>
        <strain evidence="12 13">FDAARGOS_1049</strain>
    </source>
</reference>
<dbReference type="GO" id="GO:0071555">
    <property type="term" value="P:cell wall organization"/>
    <property type="evidence" value="ECO:0007669"/>
    <property type="project" value="InterPro"/>
</dbReference>
<evidence type="ECO:0000256" key="1">
    <source>
        <dbReference type="ARBA" id="ARBA00004418"/>
    </source>
</evidence>
<evidence type="ECO:0000256" key="5">
    <source>
        <dbReference type="ARBA" id="ARBA00022764"/>
    </source>
</evidence>
<dbReference type="PANTHER" id="PTHR30251">
    <property type="entry name" value="PILUS ASSEMBLY CHAPERONE"/>
    <property type="match status" value="1"/>
</dbReference>
<keyword evidence="3" id="KW-1029">Fimbrium biogenesis</keyword>